<name>A0A932ZTX4_UNCTE</name>
<dbReference type="EMBL" id="JACQRX010000135">
    <property type="protein sequence ID" value="MBI4251400.1"/>
    <property type="molecule type" value="Genomic_DNA"/>
</dbReference>
<proteinExistence type="predicted"/>
<reference evidence="2" key="1">
    <citation type="submission" date="2020-07" db="EMBL/GenBank/DDBJ databases">
        <title>Huge and variable diversity of episymbiotic CPR bacteria and DPANN archaea in groundwater ecosystems.</title>
        <authorList>
            <person name="He C.Y."/>
            <person name="Keren R."/>
            <person name="Whittaker M."/>
            <person name="Farag I.F."/>
            <person name="Doudna J."/>
            <person name="Cate J.H.D."/>
            <person name="Banfield J.F."/>
        </authorList>
    </citation>
    <scope>NUCLEOTIDE SEQUENCE</scope>
    <source>
        <strain evidence="2">NC_groundwater_1370_Ag_S-0.2um_69_93</strain>
    </source>
</reference>
<keyword evidence="1" id="KW-0472">Membrane</keyword>
<feature type="transmembrane region" description="Helical" evidence="1">
    <location>
        <begin position="20"/>
        <end position="46"/>
    </location>
</feature>
<dbReference type="Pfam" id="PF04964">
    <property type="entry name" value="Flp_Fap"/>
    <property type="match status" value="1"/>
</dbReference>
<evidence type="ECO:0000313" key="2">
    <source>
        <dbReference type="EMBL" id="MBI4251400.1"/>
    </source>
</evidence>
<dbReference type="InterPro" id="IPR007047">
    <property type="entry name" value="Flp_Fap"/>
</dbReference>
<sequence>MFKRWMKRVRSEEGQSLVEYALIIALVAIVLIAGLTALAGGITGAFNTIVAAL</sequence>
<organism evidence="2 3">
    <name type="scientific">Tectimicrobiota bacterium</name>
    <dbReference type="NCBI Taxonomy" id="2528274"/>
    <lineage>
        <taxon>Bacteria</taxon>
        <taxon>Pseudomonadati</taxon>
        <taxon>Nitrospinota/Tectimicrobiota group</taxon>
        <taxon>Candidatus Tectimicrobiota</taxon>
    </lineage>
</organism>
<gene>
    <name evidence="2" type="ORF">HY618_02990</name>
</gene>
<evidence type="ECO:0000256" key="1">
    <source>
        <dbReference type="SAM" id="Phobius"/>
    </source>
</evidence>
<dbReference type="Proteomes" id="UP000752292">
    <property type="component" value="Unassembled WGS sequence"/>
</dbReference>
<dbReference type="AlphaFoldDB" id="A0A932ZTX4"/>
<protein>
    <submittedName>
        <fullName evidence="2">Flp family type IVb pilin</fullName>
    </submittedName>
</protein>
<accession>A0A932ZTX4</accession>
<evidence type="ECO:0000313" key="3">
    <source>
        <dbReference type="Proteomes" id="UP000752292"/>
    </source>
</evidence>
<keyword evidence="1" id="KW-1133">Transmembrane helix</keyword>
<comment type="caution">
    <text evidence="2">The sequence shown here is derived from an EMBL/GenBank/DDBJ whole genome shotgun (WGS) entry which is preliminary data.</text>
</comment>
<keyword evidence="1" id="KW-0812">Transmembrane</keyword>